<dbReference type="EMBL" id="JAUSVX010000010">
    <property type="protein sequence ID" value="MDQ0472010.1"/>
    <property type="molecule type" value="Genomic_DNA"/>
</dbReference>
<gene>
    <name evidence="2" type="ORF">QO011_005037</name>
</gene>
<dbReference type="Proteomes" id="UP001242480">
    <property type="component" value="Unassembled WGS sequence"/>
</dbReference>
<evidence type="ECO:0000313" key="2">
    <source>
        <dbReference type="EMBL" id="MDQ0472010.1"/>
    </source>
</evidence>
<sequence>MIDLPKALLRRGSSDVGPDGDAGEDEAFASWREPTERLVQAQAVTILDKLVVAAIAVVFAAGAVAGPSGRATGSDGAVPPRAIAVRAAQEHDPCCASALARARAHEAPVARGQRPA</sequence>
<keyword evidence="3" id="KW-1185">Reference proteome</keyword>
<name>A0ABU0JCK3_9HYPH</name>
<evidence type="ECO:0000256" key="1">
    <source>
        <dbReference type="SAM" id="MobiDB-lite"/>
    </source>
</evidence>
<protein>
    <submittedName>
        <fullName evidence="2">Uncharacterized protein</fullName>
    </submittedName>
</protein>
<comment type="caution">
    <text evidence="2">The sequence shown here is derived from an EMBL/GenBank/DDBJ whole genome shotgun (WGS) entry which is preliminary data.</text>
</comment>
<feature type="region of interest" description="Disordered" evidence="1">
    <location>
        <begin position="1"/>
        <end position="25"/>
    </location>
</feature>
<accession>A0ABU0JCK3</accession>
<organism evidence="2 3">
    <name type="scientific">Labrys wisconsinensis</name>
    <dbReference type="NCBI Taxonomy" id="425677"/>
    <lineage>
        <taxon>Bacteria</taxon>
        <taxon>Pseudomonadati</taxon>
        <taxon>Pseudomonadota</taxon>
        <taxon>Alphaproteobacteria</taxon>
        <taxon>Hyphomicrobiales</taxon>
        <taxon>Xanthobacteraceae</taxon>
        <taxon>Labrys</taxon>
    </lineage>
</organism>
<dbReference type="RefSeq" id="WP_307278091.1">
    <property type="nucleotide sequence ID" value="NZ_JAUSVX010000010.1"/>
</dbReference>
<proteinExistence type="predicted"/>
<reference evidence="2 3" key="1">
    <citation type="submission" date="2023-07" db="EMBL/GenBank/DDBJ databases">
        <title>Genomic Encyclopedia of Type Strains, Phase IV (KMG-IV): sequencing the most valuable type-strain genomes for metagenomic binning, comparative biology and taxonomic classification.</title>
        <authorList>
            <person name="Goeker M."/>
        </authorList>
    </citation>
    <scope>NUCLEOTIDE SEQUENCE [LARGE SCALE GENOMIC DNA]</scope>
    <source>
        <strain evidence="2 3">DSM 19619</strain>
    </source>
</reference>
<evidence type="ECO:0000313" key="3">
    <source>
        <dbReference type="Proteomes" id="UP001242480"/>
    </source>
</evidence>